<dbReference type="PROSITE" id="PS00737">
    <property type="entry name" value="THIOLASE_2"/>
    <property type="match status" value="1"/>
</dbReference>
<dbReference type="GO" id="GO:0006869">
    <property type="term" value="P:lipid transport"/>
    <property type="evidence" value="ECO:0007669"/>
    <property type="project" value="UniProtKB-KW"/>
</dbReference>
<dbReference type="SUPFAM" id="SSF53901">
    <property type="entry name" value="Thiolase-like"/>
    <property type="match status" value="2"/>
</dbReference>
<feature type="domain" description="Thiolase C-terminal" evidence="8">
    <location>
        <begin position="294"/>
        <end position="407"/>
    </location>
</feature>
<feature type="domain" description="Thiolase N-terminal" evidence="7">
    <location>
        <begin position="6"/>
        <end position="121"/>
    </location>
</feature>
<keyword evidence="2" id="KW-0813">Transport</keyword>
<dbReference type="EC" id="2.3.1.176" evidence="1"/>
<keyword evidence="5" id="KW-0446">Lipid-binding</keyword>
<evidence type="ECO:0000256" key="5">
    <source>
        <dbReference type="ARBA" id="ARBA00023121"/>
    </source>
</evidence>
<dbReference type="PANTHER" id="PTHR42870">
    <property type="entry name" value="ACETYL-COA C-ACETYLTRANSFERASE"/>
    <property type="match status" value="1"/>
</dbReference>
<sequence>MPDAYLIGTSCTRFGKQPGASFKDLTRQAYLAVLADAGLDSGDQIANAWFGNCGMAQWGQGNIRGQVCFTPLVREGLFPERVGMTNVEGGCATASMALHGAWKDVLSGTADLSLAMGVEKTYVPETVPDAAAKQQAIFDNGIDQLDPADWMAYYAAAGEEAGKPFLPKDGGGTLFMDTYAMQAAWHIKHHGSTPAQIAIGASKNHAMGAKNPLAQYRFEVSPEQVLADRMVSWPLTRSMCAPIGDGAAAALVCSEAFLKTLPAAVRERALRIPAAVLTGGKYRRLDEPGLSHLAARRAYAMAGITPQQVSVAEVHDATSFCELYQAEMMGFCPMGQGGAWVASGATSFGGVQPINLSGGLVSKGHPVGATGLSMVHELALQLRGEAGERQHPGAHIGLAENGGGVMGFDEAACAVTILQRC</sequence>
<dbReference type="Gene3D" id="3.40.47.10">
    <property type="match status" value="1"/>
</dbReference>
<dbReference type="Pfam" id="PF22691">
    <property type="entry name" value="Thiolase_C_1"/>
    <property type="match status" value="1"/>
</dbReference>
<accession>A0A480AHF0</accession>
<evidence type="ECO:0000259" key="7">
    <source>
        <dbReference type="Pfam" id="PF00108"/>
    </source>
</evidence>
<protein>
    <recommendedName>
        <fullName evidence="1">propanoyl-CoA C-acyltransferase</fullName>
        <ecNumber evidence="1">2.3.1.176</ecNumber>
    </recommendedName>
    <alternativeName>
        <fullName evidence="6">Propanoyl-CoA C-acyltransferase</fullName>
    </alternativeName>
</protein>
<evidence type="ECO:0000256" key="4">
    <source>
        <dbReference type="ARBA" id="ARBA00023055"/>
    </source>
</evidence>
<evidence type="ECO:0000256" key="2">
    <source>
        <dbReference type="ARBA" id="ARBA00022448"/>
    </source>
</evidence>
<proteinExistence type="predicted"/>
<dbReference type="GO" id="GO:0003988">
    <property type="term" value="F:acetyl-CoA C-acyltransferase activity"/>
    <property type="evidence" value="ECO:0007669"/>
    <property type="project" value="UniProtKB-ARBA"/>
</dbReference>
<dbReference type="PIRSF" id="PIRSF000429">
    <property type="entry name" value="Ac-CoA_Ac_transf"/>
    <property type="match status" value="1"/>
</dbReference>
<name>A0A480AHF0_9BURK</name>
<comment type="caution">
    <text evidence="9">The sequence shown here is derived from an EMBL/GenBank/DDBJ whole genome shotgun (WGS) entry which is preliminary data.</text>
</comment>
<evidence type="ECO:0000256" key="3">
    <source>
        <dbReference type="ARBA" id="ARBA00022679"/>
    </source>
</evidence>
<dbReference type="InterPro" id="IPR002155">
    <property type="entry name" value="Thiolase"/>
</dbReference>
<dbReference type="InterPro" id="IPR055140">
    <property type="entry name" value="Thiolase_C_2"/>
</dbReference>
<organism evidence="9 10">
    <name type="scientific">Pseudaquabacterium pictum</name>
    <dbReference type="NCBI Taxonomy" id="2315236"/>
    <lineage>
        <taxon>Bacteria</taxon>
        <taxon>Pseudomonadati</taxon>
        <taxon>Pseudomonadota</taxon>
        <taxon>Betaproteobacteria</taxon>
        <taxon>Burkholderiales</taxon>
        <taxon>Sphaerotilaceae</taxon>
        <taxon>Pseudaquabacterium</taxon>
    </lineage>
</organism>
<dbReference type="GO" id="GO:0008289">
    <property type="term" value="F:lipid binding"/>
    <property type="evidence" value="ECO:0007669"/>
    <property type="project" value="UniProtKB-KW"/>
</dbReference>
<dbReference type="PANTHER" id="PTHR42870:SF1">
    <property type="entry name" value="NON-SPECIFIC LIPID-TRANSFER PROTEIN-LIKE 2"/>
    <property type="match status" value="1"/>
</dbReference>
<reference evidence="10" key="1">
    <citation type="submission" date="2019-03" db="EMBL/GenBank/DDBJ databases">
        <title>Aquabacterium pictum sp.nov., the first bacteriochlorophyll a-containing freshwater bacterium in the genus Aquabacterium of the class Betaproteobacteria.</title>
        <authorList>
            <person name="Hirose S."/>
            <person name="Tank M."/>
            <person name="Hara E."/>
            <person name="Tamaki H."/>
            <person name="Takaichi S."/>
            <person name="Haruta S."/>
            <person name="Hanada S."/>
        </authorList>
    </citation>
    <scope>NUCLEOTIDE SEQUENCE [LARGE SCALE GENOMIC DNA]</scope>
    <source>
        <strain evidence="10">W35</strain>
    </source>
</reference>
<dbReference type="OrthoDB" id="9785768at2"/>
<evidence type="ECO:0000313" key="10">
    <source>
        <dbReference type="Proteomes" id="UP000301751"/>
    </source>
</evidence>
<dbReference type="CDD" id="cd00829">
    <property type="entry name" value="SCP-x_thiolase"/>
    <property type="match status" value="1"/>
</dbReference>
<gene>
    <name evidence="9" type="ORF">AQPW35_02700</name>
</gene>
<dbReference type="EMBL" id="BJCL01000001">
    <property type="protein sequence ID" value="GCL61189.1"/>
    <property type="molecule type" value="Genomic_DNA"/>
</dbReference>
<dbReference type="InterPro" id="IPR020616">
    <property type="entry name" value="Thiolase_N"/>
</dbReference>
<keyword evidence="4" id="KW-0445">Lipid transport</keyword>
<evidence type="ECO:0000313" key="9">
    <source>
        <dbReference type="EMBL" id="GCL61189.1"/>
    </source>
</evidence>
<evidence type="ECO:0000256" key="6">
    <source>
        <dbReference type="ARBA" id="ARBA00032316"/>
    </source>
</evidence>
<dbReference type="InterPro" id="IPR016039">
    <property type="entry name" value="Thiolase-like"/>
</dbReference>
<dbReference type="AlphaFoldDB" id="A0A480AHF0"/>
<keyword evidence="3" id="KW-0808">Transferase</keyword>
<dbReference type="Proteomes" id="UP000301751">
    <property type="component" value="Unassembled WGS sequence"/>
</dbReference>
<evidence type="ECO:0000256" key="1">
    <source>
        <dbReference type="ARBA" id="ARBA00012352"/>
    </source>
</evidence>
<evidence type="ECO:0000259" key="8">
    <source>
        <dbReference type="Pfam" id="PF22691"/>
    </source>
</evidence>
<dbReference type="Pfam" id="PF00108">
    <property type="entry name" value="Thiolase_N"/>
    <property type="match status" value="1"/>
</dbReference>
<dbReference type="InterPro" id="IPR020613">
    <property type="entry name" value="Thiolase_CS"/>
</dbReference>
<dbReference type="RefSeq" id="WP_137730962.1">
    <property type="nucleotide sequence ID" value="NZ_BJCL01000001.1"/>
</dbReference>
<keyword evidence="10" id="KW-1185">Reference proteome</keyword>